<comment type="caution">
    <text evidence="1">The sequence shown here is derived from an EMBL/GenBank/DDBJ whole genome shotgun (WGS) entry which is preliminary data.</text>
</comment>
<dbReference type="Proteomes" id="UP000283513">
    <property type="component" value="Unassembled WGS sequence"/>
</dbReference>
<organism evidence="1 2">
    <name type="scientific">Roseburia intestinalis</name>
    <dbReference type="NCBI Taxonomy" id="166486"/>
    <lineage>
        <taxon>Bacteria</taxon>
        <taxon>Bacillati</taxon>
        <taxon>Bacillota</taxon>
        <taxon>Clostridia</taxon>
        <taxon>Lachnospirales</taxon>
        <taxon>Lachnospiraceae</taxon>
        <taxon>Roseburia</taxon>
    </lineage>
</organism>
<gene>
    <name evidence="1" type="ORF">DW856_10785</name>
</gene>
<reference evidence="1 2" key="1">
    <citation type="submission" date="2018-08" db="EMBL/GenBank/DDBJ databases">
        <title>A genome reference for cultivated species of the human gut microbiota.</title>
        <authorList>
            <person name="Zou Y."/>
            <person name="Xue W."/>
            <person name="Luo G."/>
        </authorList>
    </citation>
    <scope>NUCLEOTIDE SEQUENCE [LARGE SCALE GENOMIC DNA]</scope>
    <source>
        <strain evidence="1 2">AM37-1AC</strain>
    </source>
</reference>
<name>A0A413Z5Z3_9FIRM</name>
<protein>
    <submittedName>
        <fullName evidence="1">Uncharacterized protein</fullName>
    </submittedName>
</protein>
<sequence length="83" mass="9642">MYDKEKGIYPSGGYLVGRDLPLGGYVFTAKNGQKGCVTLYKSYKDFKEEEMELTYEYFEEDYHLSLMEDGNYLLVENATIQKI</sequence>
<dbReference type="EMBL" id="QSHO01000008">
    <property type="protein sequence ID" value="RHC16782.1"/>
    <property type="molecule type" value="Genomic_DNA"/>
</dbReference>
<proteinExistence type="predicted"/>
<accession>A0A413Z5Z3</accession>
<dbReference type="RefSeq" id="WP_118598059.1">
    <property type="nucleotide sequence ID" value="NZ_QSHO01000008.1"/>
</dbReference>
<evidence type="ECO:0000313" key="2">
    <source>
        <dbReference type="Proteomes" id="UP000283513"/>
    </source>
</evidence>
<evidence type="ECO:0000313" key="1">
    <source>
        <dbReference type="EMBL" id="RHC16782.1"/>
    </source>
</evidence>
<dbReference type="AlphaFoldDB" id="A0A413Z5Z3"/>